<evidence type="ECO:0000256" key="6">
    <source>
        <dbReference type="ARBA" id="ARBA00023163"/>
    </source>
</evidence>
<feature type="compositionally biased region" description="Basic and acidic residues" evidence="10">
    <location>
        <begin position="317"/>
        <end position="326"/>
    </location>
</feature>
<evidence type="ECO:0000259" key="11">
    <source>
        <dbReference type="PROSITE" id="PS50118"/>
    </source>
</evidence>
<dbReference type="SUPFAM" id="SSF52113">
    <property type="entry name" value="BRCT domain"/>
    <property type="match status" value="1"/>
</dbReference>
<keyword evidence="3 9" id="KW-0779">Telomere</keyword>
<feature type="region of interest" description="Disordered" evidence="10">
    <location>
        <begin position="86"/>
        <end position="113"/>
    </location>
</feature>
<dbReference type="InterPro" id="IPR009071">
    <property type="entry name" value="HMG_box_dom"/>
</dbReference>
<dbReference type="FunFam" id="1.10.10.60:FF:000246">
    <property type="entry name" value="Telomeric repeat-binding factor 2-interacting protein 1"/>
    <property type="match status" value="1"/>
</dbReference>
<feature type="compositionally biased region" description="Polar residues" evidence="10">
    <location>
        <begin position="650"/>
        <end position="661"/>
    </location>
</feature>
<comment type="function">
    <text evidence="9">Involved in the regulation of telomere length, clustering and has a specific role in telomere position effect (TPE).</text>
</comment>
<keyword evidence="13" id="KW-1185">Reference proteome</keyword>
<dbReference type="Pfam" id="PF00505">
    <property type="entry name" value="HMG_box"/>
    <property type="match status" value="1"/>
</dbReference>
<comment type="subcellular location">
    <subcellularLocation>
        <location evidence="9">Nucleus</location>
    </subcellularLocation>
    <subcellularLocation>
        <location evidence="9">Chromosome</location>
        <location evidence="9">Telomere</location>
    </subcellularLocation>
</comment>
<dbReference type="Pfam" id="PF16589">
    <property type="entry name" value="BRCT_2"/>
    <property type="match status" value="1"/>
</dbReference>
<keyword evidence="6" id="KW-0804">Transcription</keyword>
<comment type="subunit">
    <text evidence="9">Homodimer.</text>
</comment>
<feature type="region of interest" description="Disordered" evidence="10">
    <location>
        <begin position="455"/>
        <end position="498"/>
    </location>
</feature>
<feature type="region of interest" description="Disordered" evidence="10">
    <location>
        <begin position="174"/>
        <end position="232"/>
    </location>
</feature>
<evidence type="ECO:0000256" key="4">
    <source>
        <dbReference type="ARBA" id="ARBA00023015"/>
    </source>
</evidence>
<feature type="compositionally biased region" description="Polar residues" evidence="10">
    <location>
        <begin position="534"/>
        <end position="547"/>
    </location>
</feature>
<dbReference type="GO" id="GO:0010833">
    <property type="term" value="P:telomere maintenance via telomere lengthening"/>
    <property type="evidence" value="ECO:0007669"/>
    <property type="project" value="UniProtKB-UniRule"/>
</dbReference>
<dbReference type="SUPFAM" id="SSF47095">
    <property type="entry name" value="HMG-box"/>
    <property type="match status" value="1"/>
</dbReference>
<keyword evidence="5" id="KW-0010">Activator</keyword>
<dbReference type="InterPro" id="IPR038104">
    <property type="entry name" value="Rap1_C_sf"/>
</dbReference>
<evidence type="ECO:0000256" key="2">
    <source>
        <dbReference type="ARBA" id="ARBA00022454"/>
    </source>
</evidence>
<dbReference type="PANTHER" id="PTHR16466:SF6">
    <property type="entry name" value="TELOMERIC REPEAT-BINDING FACTOR 2-INTERACTING PROTEIN 1"/>
    <property type="match status" value="1"/>
</dbReference>
<gene>
    <name evidence="12" type="ORF">BDV96DRAFT_598093</name>
</gene>
<dbReference type="GO" id="GO:0031848">
    <property type="term" value="P:protection from non-homologous end joining at telomere"/>
    <property type="evidence" value="ECO:0007669"/>
    <property type="project" value="TreeGrafter"/>
</dbReference>
<dbReference type="SMART" id="SM00398">
    <property type="entry name" value="HMG"/>
    <property type="match status" value="1"/>
</dbReference>
<dbReference type="SUPFAM" id="SSF46689">
    <property type="entry name" value="Homeodomain-like"/>
    <property type="match status" value="1"/>
</dbReference>
<dbReference type="Gene3D" id="1.10.10.60">
    <property type="entry name" value="Homeodomain-like"/>
    <property type="match status" value="1"/>
</dbReference>
<accession>A0A6A5ZCF0</accession>
<feature type="domain" description="HMG box" evidence="11">
    <location>
        <begin position="410"/>
        <end position="478"/>
    </location>
</feature>
<dbReference type="InterPro" id="IPR036420">
    <property type="entry name" value="BRCT_dom_sf"/>
</dbReference>
<keyword evidence="7 8" id="KW-0539">Nucleus</keyword>
<evidence type="ECO:0000256" key="7">
    <source>
        <dbReference type="ARBA" id="ARBA00023242"/>
    </source>
</evidence>
<dbReference type="GO" id="GO:0070187">
    <property type="term" value="C:shelterin complex"/>
    <property type="evidence" value="ECO:0007669"/>
    <property type="project" value="TreeGrafter"/>
</dbReference>
<evidence type="ECO:0000256" key="9">
    <source>
        <dbReference type="RuleBase" id="RU367107"/>
    </source>
</evidence>
<dbReference type="InterPro" id="IPR009057">
    <property type="entry name" value="Homeodomain-like_sf"/>
</dbReference>
<dbReference type="Gene3D" id="1.10.30.10">
    <property type="entry name" value="High mobility group box domain"/>
    <property type="match status" value="1"/>
</dbReference>
<name>A0A6A5ZCF0_9PLEO</name>
<dbReference type="Pfam" id="PF11626">
    <property type="entry name" value="Rap1_C"/>
    <property type="match status" value="1"/>
</dbReference>
<dbReference type="InterPro" id="IPR039595">
    <property type="entry name" value="TE2IP/Rap1"/>
</dbReference>
<dbReference type="EMBL" id="ML977319">
    <property type="protein sequence ID" value="KAF2117162.1"/>
    <property type="molecule type" value="Genomic_DNA"/>
</dbReference>
<feature type="compositionally biased region" description="Polar residues" evidence="10">
    <location>
        <begin position="682"/>
        <end position="700"/>
    </location>
</feature>
<dbReference type="OrthoDB" id="435460at2759"/>
<reference evidence="12" key="1">
    <citation type="journal article" date="2020" name="Stud. Mycol.">
        <title>101 Dothideomycetes genomes: a test case for predicting lifestyles and emergence of pathogens.</title>
        <authorList>
            <person name="Haridas S."/>
            <person name="Albert R."/>
            <person name="Binder M."/>
            <person name="Bloem J."/>
            <person name="Labutti K."/>
            <person name="Salamov A."/>
            <person name="Andreopoulos B."/>
            <person name="Baker S."/>
            <person name="Barry K."/>
            <person name="Bills G."/>
            <person name="Bluhm B."/>
            <person name="Cannon C."/>
            <person name="Castanera R."/>
            <person name="Culley D."/>
            <person name="Daum C."/>
            <person name="Ezra D."/>
            <person name="Gonzalez J."/>
            <person name="Henrissat B."/>
            <person name="Kuo A."/>
            <person name="Liang C."/>
            <person name="Lipzen A."/>
            <person name="Lutzoni F."/>
            <person name="Magnuson J."/>
            <person name="Mondo S."/>
            <person name="Nolan M."/>
            <person name="Ohm R."/>
            <person name="Pangilinan J."/>
            <person name="Park H.-J."/>
            <person name="Ramirez L."/>
            <person name="Alfaro M."/>
            <person name="Sun H."/>
            <person name="Tritt A."/>
            <person name="Yoshinaga Y."/>
            <person name="Zwiers L.-H."/>
            <person name="Turgeon B."/>
            <person name="Goodwin S."/>
            <person name="Spatafora J."/>
            <person name="Crous P."/>
            <person name="Grigoriev I."/>
        </authorList>
    </citation>
    <scope>NUCLEOTIDE SEQUENCE</scope>
    <source>
        <strain evidence="12">CBS 627.86</strain>
    </source>
</reference>
<evidence type="ECO:0000256" key="8">
    <source>
        <dbReference type="PROSITE-ProRule" id="PRU00267"/>
    </source>
</evidence>
<evidence type="ECO:0000256" key="10">
    <source>
        <dbReference type="SAM" id="MobiDB-lite"/>
    </source>
</evidence>
<dbReference type="CDD" id="cd00084">
    <property type="entry name" value="HMG-box_SF"/>
    <property type="match status" value="1"/>
</dbReference>
<feature type="compositionally biased region" description="Low complexity" evidence="10">
    <location>
        <begin position="215"/>
        <end position="229"/>
    </location>
</feature>
<keyword evidence="8" id="KW-0238">DNA-binding</keyword>
<feature type="compositionally biased region" description="Polar residues" evidence="10">
    <location>
        <begin position="482"/>
        <end position="493"/>
    </location>
</feature>
<comment type="similarity">
    <text evidence="1 9">Belongs to the RAP1 family.</text>
</comment>
<evidence type="ECO:0000313" key="13">
    <source>
        <dbReference type="Proteomes" id="UP000799770"/>
    </source>
</evidence>
<dbReference type="AlphaFoldDB" id="A0A6A5ZCF0"/>
<feature type="region of interest" description="Disordered" evidence="10">
    <location>
        <begin position="317"/>
        <end position="395"/>
    </location>
</feature>
<dbReference type="PROSITE" id="PS50118">
    <property type="entry name" value="HMG_BOX_2"/>
    <property type="match status" value="1"/>
</dbReference>
<organism evidence="12 13">
    <name type="scientific">Lophiotrema nucula</name>
    <dbReference type="NCBI Taxonomy" id="690887"/>
    <lineage>
        <taxon>Eukaryota</taxon>
        <taxon>Fungi</taxon>
        <taxon>Dikarya</taxon>
        <taxon>Ascomycota</taxon>
        <taxon>Pezizomycotina</taxon>
        <taxon>Dothideomycetes</taxon>
        <taxon>Pleosporomycetidae</taxon>
        <taxon>Pleosporales</taxon>
        <taxon>Lophiotremataceae</taxon>
        <taxon>Lophiotrema</taxon>
    </lineage>
</organism>
<dbReference type="GO" id="GO:0042162">
    <property type="term" value="F:telomeric DNA binding"/>
    <property type="evidence" value="ECO:0007669"/>
    <property type="project" value="TreeGrafter"/>
</dbReference>
<feature type="compositionally biased region" description="Acidic residues" evidence="10">
    <location>
        <begin position="748"/>
        <end position="760"/>
    </location>
</feature>
<keyword evidence="2 9" id="KW-0158">Chromosome</keyword>
<dbReference type="GO" id="GO:0005654">
    <property type="term" value="C:nucleoplasm"/>
    <property type="evidence" value="ECO:0007669"/>
    <property type="project" value="UniProtKB-ARBA"/>
</dbReference>
<feature type="region of interest" description="Disordered" evidence="10">
    <location>
        <begin position="510"/>
        <end position="760"/>
    </location>
</feature>
<evidence type="ECO:0000313" key="12">
    <source>
        <dbReference type="EMBL" id="KAF2117162.1"/>
    </source>
</evidence>
<keyword evidence="4" id="KW-0805">Transcription regulation</keyword>
<dbReference type="Proteomes" id="UP000799770">
    <property type="component" value="Unassembled WGS sequence"/>
</dbReference>
<feature type="DNA-binding region" description="HMG box" evidence="8">
    <location>
        <begin position="410"/>
        <end position="478"/>
    </location>
</feature>
<dbReference type="Gene3D" id="1.10.10.2170">
    <property type="match status" value="1"/>
</dbReference>
<dbReference type="Gene3D" id="3.40.50.10190">
    <property type="entry name" value="BRCT domain"/>
    <property type="match status" value="1"/>
</dbReference>
<dbReference type="PANTHER" id="PTHR16466">
    <property type="entry name" value="TELOMERE REPEAT-BINDING FACTOR 2-INTERACTING PROTEIN 1"/>
    <property type="match status" value="1"/>
</dbReference>
<proteinExistence type="inferred from homology"/>
<dbReference type="InterPro" id="IPR001357">
    <property type="entry name" value="BRCT_dom"/>
</dbReference>
<evidence type="ECO:0000256" key="1">
    <source>
        <dbReference type="ARBA" id="ARBA00010467"/>
    </source>
</evidence>
<dbReference type="InterPro" id="IPR021661">
    <property type="entry name" value="Rap1_C"/>
</dbReference>
<evidence type="ECO:0000256" key="5">
    <source>
        <dbReference type="ARBA" id="ARBA00023159"/>
    </source>
</evidence>
<dbReference type="Pfam" id="PF08914">
    <property type="entry name" value="Myb_Rap1"/>
    <property type="match status" value="1"/>
</dbReference>
<evidence type="ECO:0000256" key="3">
    <source>
        <dbReference type="ARBA" id="ARBA00022895"/>
    </source>
</evidence>
<protein>
    <recommendedName>
        <fullName evidence="9">DNA-binding protein RAP1</fullName>
    </recommendedName>
</protein>
<sequence length="859" mass="96347">MAGQVVYDDVAEGAHLEGQLFAGKNFWVAQRCPSRPHFKNLIESNGGRVVPLEKNADYLIADHVRKDCPAGSISYKFIEESIKRGELQDPEDHPAGPPAGTAREAGSTARPTKIGRAAYTLEEDRILYHWVKDHEAKGVGSASGNEIYKQLQEKYPRHTWQSWRDRYLKQLRDRPPSTFALPSPTSGQSAAEDAPVDTAPKHTKPAARQTGGRGAPLAASSSKKPSSASETITIPDYSVDDFNGLFSTEDWEELYANVPIIQAATRSEYRKGWKDWAENTTCSAEQWQQYFEKVVEPQYEQDPESKRAQIAEKVRKKHAIADKETLEEPDTEGEGNEGGTPSEQMEQAIEREEAKQLNRLDGHDEDENMENAEGNGLPFPDAQVKDDQAAKSKSSLTSVIWEQMRQDRRGKPPWTAYKFYTRWKRQKVWDEYPTLDHTDVQRILLPEWKALTVEEKAPYDELEEIDRQRFEDEDRLTPEPTSPQVGSSHTALQKTPEYLAKAFNRAKKRILEGVSESDNVEESSSPKRQKRNDSTYVQQDVPRQSPGTKEEPVELSSGGSSSTASDEELLGQEPLAQESIGESHTGQARVQFPDAEKDNAGEFIDIDELDLAQDPGYPQLPPPPEDPDEPSDDLPSNTPTPRASRHNTKFDTQAILSSPSQDFPLAGLPRPGRGESPADAEVNSSPGRNEQSIASATQSLEEFRRSLTEANDADPTSLTLPKTYRTSARTRRRTPDSVIPASEHNSQESEDPDPPLEAEEFDDFYEAMRDNGFSDDEVTVALRTTKCRPELTITVLEGWQERRPLPWQRGVWSESDDEDLASGDGIALAELEVKHTRNGWGGTTERAKFLEQWRKKHSD</sequence>
<feature type="compositionally biased region" description="Basic and acidic residues" evidence="10">
    <location>
        <begin position="455"/>
        <end position="477"/>
    </location>
</feature>
<dbReference type="CDD" id="cd11655">
    <property type="entry name" value="rap1_myb-like"/>
    <property type="match status" value="1"/>
</dbReference>
<dbReference type="InterPro" id="IPR036910">
    <property type="entry name" value="HMG_box_dom_sf"/>
</dbReference>
<feature type="compositionally biased region" description="Basic and acidic residues" evidence="10">
    <location>
        <begin position="348"/>
        <end position="362"/>
    </location>
</feature>
<dbReference type="InterPro" id="IPR015010">
    <property type="entry name" value="TERF2IP_Myb"/>
</dbReference>